<comment type="subcellular location">
    <subcellularLocation>
        <location evidence="1">Nucleus</location>
    </subcellularLocation>
</comment>
<dbReference type="PANTHER" id="PTHR31636">
    <property type="entry name" value="OSJNBA0084A10.13 PROTEIN-RELATED"/>
    <property type="match status" value="1"/>
</dbReference>
<keyword evidence="4" id="KW-0539">Nucleus</keyword>
<comment type="caution">
    <text evidence="5">Lacks conserved residue(s) required for the propagation of feature annotation.</text>
</comment>
<dbReference type="EMBL" id="CAXIPQ010000005">
    <property type="protein sequence ID" value="CAL1351972.1"/>
    <property type="molecule type" value="Genomic_DNA"/>
</dbReference>
<accession>A0AAV2C637</accession>
<evidence type="ECO:0000256" key="2">
    <source>
        <dbReference type="ARBA" id="ARBA00023015"/>
    </source>
</evidence>
<reference evidence="7 8" key="1">
    <citation type="submission" date="2024-04" db="EMBL/GenBank/DDBJ databases">
        <authorList>
            <person name="Fracassetti M."/>
        </authorList>
    </citation>
    <scope>NUCLEOTIDE SEQUENCE [LARGE SCALE GENOMIC DNA]</scope>
</reference>
<comment type="similarity">
    <text evidence="5">Belongs to the GRAS family.</text>
</comment>
<keyword evidence="2" id="KW-0805">Transcription regulation</keyword>
<evidence type="ECO:0000256" key="6">
    <source>
        <dbReference type="SAM" id="MobiDB-lite"/>
    </source>
</evidence>
<dbReference type="Proteomes" id="UP001497516">
    <property type="component" value="Unassembled WGS sequence"/>
</dbReference>
<sequence length="515" mass="57368">MGTQAVSNQAAAGHRHHQHQQQEQIVVDPFTSYSNYLLLPEKHPPNSSSSLVITTTAKLHRMDCHDLHHDHQYLSSEEVIRIAGARYLSRSTSSSSSHDDLSNMLTCNSDDEVSQEAMKMVDLVENLVAASDRVARNDYDQAAALLKECKRSCSAAGNAIQRLVFYFSEALQERMINSQTPRPPAGGWSSSSSSVDRHIHQLASCLPMGVASQFAGVQSIVDEVTTGGPKRKRVHIIDLSLRNGAQWTILMSALAASSSPPQRLKITAVGSQLDDSSSSSRQKQMMEETGNRLASFAATLNMPFSFHIVMVSELSDLKVHMLGLHADYDDEEEEEAVAVYLDYVPRKLIRSPTEFDKLMGTIKSIDPDVVVVTEVEANHNSPAFGSRFMEALYFFNAYLDATQAYFDHDCNCRMAVESVYCGESIRNIVACEGEERVVRNVPLRAWRLFFKRFGMVEVEMSSSCFHQARLVIHNHNIINAGCRDLCTVERDGDKSLVLGWKGTRLHSVSAWKFTT</sequence>
<evidence type="ECO:0000256" key="5">
    <source>
        <dbReference type="PROSITE-ProRule" id="PRU01191"/>
    </source>
</evidence>
<dbReference type="Pfam" id="PF03514">
    <property type="entry name" value="GRAS"/>
    <property type="match status" value="1"/>
</dbReference>
<keyword evidence="8" id="KW-1185">Reference proteome</keyword>
<evidence type="ECO:0000313" key="7">
    <source>
        <dbReference type="EMBL" id="CAL1351972.1"/>
    </source>
</evidence>
<organism evidence="7 8">
    <name type="scientific">Linum trigynum</name>
    <dbReference type="NCBI Taxonomy" id="586398"/>
    <lineage>
        <taxon>Eukaryota</taxon>
        <taxon>Viridiplantae</taxon>
        <taxon>Streptophyta</taxon>
        <taxon>Embryophyta</taxon>
        <taxon>Tracheophyta</taxon>
        <taxon>Spermatophyta</taxon>
        <taxon>Magnoliopsida</taxon>
        <taxon>eudicotyledons</taxon>
        <taxon>Gunneridae</taxon>
        <taxon>Pentapetalae</taxon>
        <taxon>rosids</taxon>
        <taxon>fabids</taxon>
        <taxon>Malpighiales</taxon>
        <taxon>Linaceae</taxon>
        <taxon>Linum</taxon>
    </lineage>
</organism>
<evidence type="ECO:0000256" key="1">
    <source>
        <dbReference type="ARBA" id="ARBA00004123"/>
    </source>
</evidence>
<feature type="region of interest" description="SAW" evidence="5">
    <location>
        <begin position="430"/>
        <end position="512"/>
    </location>
</feature>
<evidence type="ECO:0000313" key="8">
    <source>
        <dbReference type="Proteomes" id="UP001497516"/>
    </source>
</evidence>
<proteinExistence type="inferred from homology"/>
<evidence type="ECO:0000256" key="3">
    <source>
        <dbReference type="ARBA" id="ARBA00023163"/>
    </source>
</evidence>
<dbReference type="InterPro" id="IPR005202">
    <property type="entry name" value="TF_GRAS"/>
</dbReference>
<gene>
    <name evidence="7" type="ORF">LTRI10_LOCUS10234</name>
</gene>
<protein>
    <submittedName>
        <fullName evidence="7">Uncharacterized protein</fullName>
    </submittedName>
</protein>
<evidence type="ECO:0000256" key="4">
    <source>
        <dbReference type="ARBA" id="ARBA00023242"/>
    </source>
</evidence>
<dbReference type="AlphaFoldDB" id="A0AAV2C637"/>
<comment type="caution">
    <text evidence="7">The sequence shown here is derived from an EMBL/GenBank/DDBJ whole genome shotgun (WGS) entry which is preliminary data.</text>
</comment>
<name>A0AAV2C637_9ROSI</name>
<keyword evidence="3" id="KW-0804">Transcription</keyword>
<feature type="short sequence motif" description="VHIID" evidence="5">
    <location>
        <begin position="234"/>
        <end position="238"/>
    </location>
</feature>
<feature type="region of interest" description="Disordered" evidence="6">
    <location>
        <begin position="1"/>
        <end position="24"/>
    </location>
</feature>
<dbReference type="PROSITE" id="PS50985">
    <property type="entry name" value="GRAS"/>
    <property type="match status" value="1"/>
</dbReference>
<dbReference type="GO" id="GO:0005634">
    <property type="term" value="C:nucleus"/>
    <property type="evidence" value="ECO:0007669"/>
    <property type="project" value="UniProtKB-SubCell"/>
</dbReference>